<dbReference type="InterPro" id="IPR011765">
    <property type="entry name" value="Pept_M16_N"/>
</dbReference>
<evidence type="ECO:0000259" key="7">
    <source>
        <dbReference type="Pfam" id="PF05193"/>
    </source>
</evidence>
<reference evidence="9" key="2">
    <citation type="submission" date="2015-01" db="EMBL/GenBank/DDBJ databases">
        <title>Evolutionary Origins and Diversification of the Mycorrhizal Mutualists.</title>
        <authorList>
            <consortium name="DOE Joint Genome Institute"/>
            <consortium name="Mycorrhizal Genomics Consortium"/>
            <person name="Kohler A."/>
            <person name="Kuo A."/>
            <person name="Nagy L.G."/>
            <person name="Floudas D."/>
            <person name="Copeland A."/>
            <person name="Barry K.W."/>
            <person name="Cichocki N."/>
            <person name="Veneault-Fourrey C."/>
            <person name="LaButti K."/>
            <person name="Lindquist E.A."/>
            <person name="Lipzen A."/>
            <person name="Lundell T."/>
            <person name="Morin E."/>
            <person name="Murat C."/>
            <person name="Riley R."/>
            <person name="Ohm R."/>
            <person name="Sun H."/>
            <person name="Tunlid A."/>
            <person name="Henrissat B."/>
            <person name="Grigoriev I.V."/>
            <person name="Hibbett D.S."/>
            <person name="Martin F."/>
        </authorList>
    </citation>
    <scope>NUCLEOTIDE SEQUENCE [LARGE SCALE GENOMIC DNA]</scope>
    <source>
        <strain evidence="9">MAFF 305830</strain>
    </source>
</reference>
<dbReference type="Proteomes" id="UP000054097">
    <property type="component" value="Unassembled WGS sequence"/>
</dbReference>
<dbReference type="AlphaFoldDB" id="A0A0C3BLN9"/>
<evidence type="ECO:0000313" key="9">
    <source>
        <dbReference type="Proteomes" id="UP000054097"/>
    </source>
</evidence>
<comment type="function">
    <text evidence="1">Substrate recognition and binding subunit of the essential mitochondrial processing protease (MPP), which cleaves the mitochondrial sequence off newly imported precursors proteins.</text>
</comment>
<dbReference type="InterPro" id="IPR007863">
    <property type="entry name" value="Peptidase_M16_C"/>
</dbReference>
<evidence type="ECO:0000256" key="5">
    <source>
        <dbReference type="RuleBase" id="RU004447"/>
    </source>
</evidence>
<name>A0A0C3BLN9_SERVB</name>
<dbReference type="FunFam" id="3.30.830.10:FF:000008">
    <property type="entry name" value="Mitochondrial-processing peptidase subunit beta"/>
    <property type="match status" value="1"/>
</dbReference>
<evidence type="ECO:0000256" key="4">
    <source>
        <dbReference type="ARBA" id="ARBA00032315"/>
    </source>
</evidence>
<dbReference type="InterPro" id="IPR001431">
    <property type="entry name" value="Pept_M16_Zn_BS"/>
</dbReference>
<evidence type="ECO:0000313" key="8">
    <source>
        <dbReference type="EMBL" id="KIM32391.1"/>
    </source>
</evidence>
<dbReference type="GO" id="GO:0006627">
    <property type="term" value="P:protein processing involved in protein targeting to mitochondrion"/>
    <property type="evidence" value="ECO:0007669"/>
    <property type="project" value="TreeGrafter"/>
</dbReference>
<sequence>MLPKGQILRARYISSAVPRIRQVPKRRTYASQVEPLPAKITTLRNKLRVATEATPGHFSAVGVYIDAGSRYEAPQYSGVSHILDRMAFKSTKARSANVMSTEIDSLGGQMFASSSRETMMYQSSHFHDGTPLAVSILADTILNPLFLAEELETQREAARYEVRELNSKPESMLPEALHFMAYQGNTLGNPALCPDERIDLINGDMLRGWTREWFRPERMVVAGAGMPHEELVELVDKHFGHLKSPADFTKTDKGVLLPNNSQSRLAHPQLLQTSGQKPSLYKSLATAATSLLTNPESQLDSTSFEALANAKARYTGGSLHIPAEGQEFEHVYVAFEGVSILEEDIYPMAVIQMLLGGGGSFSSGGPGKGMYTRLYTHVLNHYHTIDHCASFHHIYADTSLLGLFASFVPNESMRKVLSILAYQLSLLLYETVPPVELARAKKQLQSSLAMSMESRSVEVEDLGRQILIHGRKVSSLEMAQKVEAVTAQDLQRVAHRVFGRGSKPPTVVGMGVQDINEYPDVFKAYGVGSQT</sequence>
<dbReference type="Pfam" id="PF00675">
    <property type="entry name" value="Peptidase_M16"/>
    <property type="match status" value="1"/>
</dbReference>
<dbReference type="Gene3D" id="3.30.830.10">
    <property type="entry name" value="Metalloenzyme, LuxS/M16 peptidase-like"/>
    <property type="match status" value="2"/>
</dbReference>
<dbReference type="OrthoDB" id="277191at2759"/>
<feature type="domain" description="Peptidase M16 C-terminal" evidence="7">
    <location>
        <begin position="202"/>
        <end position="444"/>
    </location>
</feature>
<organism evidence="8 9">
    <name type="scientific">Serendipita vermifera MAFF 305830</name>
    <dbReference type="NCBI Taxonomy" id="933852"/>
    <lineage>
        <taxon>Eukaryota</taxon>
        <taxon>Fungi</taxon>
        <taxon>Dikarya</taxon>
        <taxon>Basidiomycota</taxon>
        <taxon>Agaricomycotina</taxon>
        <taxon>Agaricomycetes</taxon>
        <taxon>Sebacinales</taxon>
        <taxon>Serendipitaceae</taxon>
        <taxon>Serendipita</taxon>
    </lineage>
</organism>
<reference evidence="8 9" key="1">
    <citation type="submission" date="2014-04" db="EMBL/GenBank/DDBJ databases">
        <authorList>
            <consortium name="DOE Joint Genome Institute"/>
            <person name="Kuo A."/>
            <person name="Zuccaro A."/>
            <person name="Kohler A."/>
            <person name="Nagy L.G."/>
            <person name="Floudas D."/>
            <person name="Copeland A."/>
            <person name="Barry K.W."/>
            <person name="Cichocki N."/>
            <person name="Veneault-Fourrey C."/>
            <person name="LaButti K."/>
            <person name="Lindquist E.A."/>
            <person name="Lipzen A."/>
            <person name="Lundell T."/>
            <person name="Morin E."/>
            <person name="Murat C."/>
            <person name="Sun H."/>
            <person name="Tunlid A."/>
            <person name="Henrissat B."/>
            <person name="Grigoriev I.V."/>
            <person name="Hibbett D.S."/>
            <person name="Martin F."/>
            <person name="Nordberg H.P."/>
            <person name="Cantor M.N."/>
            <person name="Hua S.X."/>
        </authorList>
    </citation>
    <scope>NUCLEOTIDE SEQUENCE [LARGE SCALE GENOMIC DNA]</scope>
    <source>
        <strain evidence="8 9">MAFF 305830</strain>
    </source>
</reference>
<dbReference type="PANTHER" id="PTHR11851:SF49">
    <property type="entry name" value="MITOCHONDRIAL-PROCESSING PEPTIDASE SUBUNIT ALPHA"/>
    <property type="match status" value="1"/>
</dbReference>
<evidence type="ECO:0000256" key="2">
    <source>
        <dbReference type="ARBA" id="ARBA00007261"/>
    </source>
</evidence>
<protein>
    <recommendedName>
        <fullName evidence="3">Alpha-MPP</fullName>
    </recommendedName>
    <alternativeName>
        <fullName evidence="4">Inactive zinc metalloprotease alpha</fullName>
    </alternativeName>
</protein>
<proteinExistence type="inferred from homology"/>
<feature type="domain" description="Peptidase M16 N-terminal" evidence="6">
    <location>
        <begin position="48"/>
        <end position="195"/>
    </location>
</feature>
<keyword evidence="9" id="KW-1185">Reference proteome</keyword>
<dbReference type="STRING" id="933852.A0A0C3BLN9"/>
<dbReference type="GO" id="GO:0004222">
    <property type="term" value="F:metalloendopeptidase activity"/>
    <property type="evidence" value="ECO:0007669"/>
    <property type="project" value="InterPro"/>
</dbReference>
<accession>A0A0C3BLN9</accession>
<dbReference type="EMBL" id="KN824280">
    <property type="protein sequence ID" value="KIM32391.1"/>
    <property type="molecule type" value="Genomic_DNA"/>
</dbReference>
<dbReference type="PROSITE" id="PS00143">
    <property type="entry name" value="INSULINASE"/>
    <property type="match status" value="1"/>
</dbReference>
<gene>
    <name evidence="8" type="ORF">M408DRAFT_326977</name>
</gene>
<evidence type="ECO:0000256" key="1">
    <source>
        <dbReference type="ARBA" id="ARBA00002123"/>
    </source>
</evidence>
<evidence type="ECO:0000259" key="6">
    <source>
        <dbReference type="Pfam" id="PF00675"/>
    </source>
</evidence>
<dbReference type="HOGENOM" id="CLU_009902_5_2_1"/>
<comment type="similarity">
    <text evidence="2 5">Belongs to the peptidase M16 family.</text>
</comment>
<dbReference type="InterPro" id="IPR011249">
    <property type="entry name" value="Metalloenz_LuxS/M16"/>
</dbReference>
<dbReference type="PANTHER" id="PTHR11851">
    <property type="entry name" value="METALLOPROTEASE"/>
    <property type="match status" value="1"/>
</dbReference>
<dbReference type="GO" id="GO:0046872">
    <property type="term" value="F:metal ion binding"/>
    <property type="evidence" value="ECO:0007669"/>
    <property type="project" value="InterPro"/>
</dbReference>
<dbReference type="Pfam" id="PF05193">
    <property type="entry name" value="Peptidase_M16_C"/>
    <property type="match status" value="1"/>
</dbReference>
<evidence type="ECO:0000256" key="3">
    <source>
        <dbReference type="ARBA" id="ARBA00030006"/>
    </source>
</evidence>
<dbReference type="SUPFAM" id="SSF63411">
    <property type="entry name" value="LuxS/MPP-like metallohydrolase"/>
    <property type="match status" value="2"/>
</dbReference>
<dbReference type="InterPro" id="IPR050361">
    <property type="entry name" value="MPP/UQCRC_Complex"/>
</dbReference>
<dbReference type="GO" id="GO:0005739">
    <property type="term" value="C:mitochondrion"/>
    <property type="evidence" value="ECO:0007669"/>
    <property type="project" value="TreeGrafter"/>
</dbReference>